<dbReference type="OrthoDB" id="4771130at2759"/>
<feature type="compositionally biased region" description="Basic and acidic residues" evidence="1">
    <location>
        <begin position="192"/>
        <end position="204"/>
    </location>
</feature>
<sequence>MHAFRSRSNRPKQEVSEDSRPRSPRSPHSPQTEGSVETAAANSAQPGFISRLLRRAQSKKNLRPKSSSHSARESTTIPDNNKRVEAEINCQEEQTEVLTRKTSSRHKTTASRSRFYSDPPPTTEAPGIKRPLQVYIPKHAAADFSRMPISPRDITARYSSLDEERRLTLSPPPPQLPRSSTSTSTSTSIGQTRDESELLRDARRPTVATIDTMVPNDEGLDRVSTGEALDKTFLQPPPSSLRLEAKRHSHQKRHSFKIAADPRKVPEKDHESSDYQLFMQKAMDDERHEREELWRTISQRSRRTPMVIDHPDVNMNVCSLQRSGTFGDKEREKRTSKRLSNSWKRASHVSRRQSVDEHRRSFIYGGDTATVTGVSEGTNRDLQRKSSVTKRIQEYVKPERPDKVPGTYEETEYKSLSRKGSRRA</sequence>
<dbReference type="AlphaFoldDB" id="A0A1Y2DKA9"/>
<evidence type="ECO:0000256" key="1">
    <source>
        <dbReference type="SAM" id="MobiDB-lite"/>
    </source>
</evidence>
<feature type="region of interest" description="Disordered" evidence="1">
    <location>
        <begin position="1"/>
        <end position="210"/>
    </location>
</feature>
<comment type="caution">
    <text evidence="2">The sequence shown here is derived from an EMBL/GenBank/DDBJ whole genome shotgun (WGS) entry which is preliminary data.</text>
</comment>
<accession>A0A1Y2DKA9</accession>
<evidence type="ECO:0000313" key="2">
    <source>
        <dbReference type="EMBL" id="ORY59707.1"/>
    </source>
</evidence>
<organism evidence="2 3">
    <name type="scientific">Pseudomassariella vexata</name>
    <dbReference type="NCBI Taxonomy" id="1141098"/>
    <lineage>
        <taxon>Eukaryota</taxon>
        <taxon>Fungi</taxon>
        <taxon>Dikarya</taxon>
        <taxon>Ascomycota</taxon>
        <taxon>Pezizomycotina</taxon>
        <taxon>Sordariomycetes</taxon>
        <taxon>Xylariomycetidae</taxon>
        <taxon>Amphisphaeriales</taxon>
        <taxon>Pseudomassariaceae</taxon>
        <taxon>Pseudomassariella</taxon>
    </lineage>
</organism>
<gene>
    <name evidence="2" type="ORF">BCR38DRAFT_488725</name>
</gene>
<feature type="compositionally biased region" description="Basic residues" evidence="1">
    <location>
        <begin position="1"/>
        <end position="10"/>
    </location>
</feature>
<dbReference type="GeneID" id="63780524"/>
<keyword evidence="3" id="KW-1185">Reference proteome</keyword>
<feature type="region of interest" description="Disordered" evidence="1">
    <location>
        <begin position="230"/>
        <end position="255"/>
    </location>
</feature>
<protein>
    <submittedName>
        <fullName evidence="2">Uncharacterized protein</fullName>
    </submittedName>
</protein>
<feature type="compositionally biased region" description="Basic and acidic residues" evidence="1">
    <location>
        <begin position="391"/>
        <end position="403"/>
    </location>
</feature>
<dbReference type="InParanoid" id="A0A1Y2DKA9"/>
<name>A0A1Y2DKA9_9PEZI</name>
<evidence type="ECO:0000313" key="3">
    <source>
        <dbReference type="Proteomes" id="UP000193689"/>
    </source>
</evidence>
<feature type="compositionally biased region" description="Basic residues" evidence="1">
    <location>
        <begin position="52"/>
        <end position="63"/>
    </location>
</feature>
<feature type="compositionally biased region" description="Basic residues" evidence="1">
    <location>
        <begin position="245"/>
        <end position="255"/>
    </location>
</feature>
<feature type="region of interest" description="Disordered" evidence="1">
    <location>
        <begin position="369"/>
        <end position="424"/>
    </location>
</feature>
<dbReference type="EMBL" id="MCFJ01000013">
    <property type="protein sequence ID" value="ORY59707.1"/>
    <property type="molecule type" value="Genomic_DNA"/>
</dbReference>
<feature type="compositionally biased region" description="Basic and acidic residues" evidence="1">
    <location>
        <begin position="11"/>
        <end position="21"/>
    </location>
</feature>
<feature type="compositionally biased region" description="Low complexity" evidence="1">
    <location>
        <begin position="177"/>
        <end position="188"/>
    </location>
</feature>
<feature type="compositionally biased region" description="Polar residues" evidence="1">
    <location>
        <begin position="31"/>
        <end position="45"/>
    </location>
</feature>
<dbReference type="RefSeq" id="XP_040712281.1">
    <property type="nucleotide sequence ID" value="XM_040864312.1"/>
</dbReference>
<proteinExistence type="predicted"/>
<dbReference type="Proteomes" id="UP000193689">
    <property type="component" value="Unassembled WGS sequence"/>
</dbReference>
<reference evidence="2 3" key="1">
    <citation type="submission" date="2016-07" db="EMBL/GenBank/DDBJ databases">
        <title>Pervasive Adenine N6-methylation of Active Genes in Fungi.</title>
        <authorList>
            <consortium name="DOE Joint Genome Institute"/>
            <person name="Mondo S.J."/>
            <person name="Dannebaum R.O."/>
            <person name="Kuo R.C."/>
            <person name="Labutti K."/>
            <person name="Haridas S."/>
            <person name="Kuo A."/>
            <person name="Salamov A."/>
            <person name="Ahrendt S.R."/>
            <person name="Lipzen A."/>
            <person name="Sullivan W."/>
            <person name="Andreopoulos W.B."/>
            <person name="Clum A."/>
            <person name="Lindquist E."/>
            <person name="Daum C."/>
            <person name="Ramamoorthy G.K."/>
            <person name="Gryganskyi A."/>
            <person name="Culley D."/>
            <person name="Magnuson J.K."/>
            <person name="James T.Y."/>
            <person name="O'Malley M.A."/>
            <person name="Stajich J.E."/>
            <person name="Spatafora J.W."/>
            <person name="Visel A."/>
            <person name="Grigoriev I.V."/>
        </authorList>
    </citation>
    <scope>NUCLEOTIDE SEQUENCE [LARGE SCALE GENOMIC DNA]</scope>
    <source>
        <strain evidence="2 3">CBS 129021</strain>
    </source>
</reference>
<feature type="compositionally biased region" description="Polar residues" evidence="1">
    <location>
        <begin position="64"/>
        <end position="79"/>
    </location>
</feature>